<feature type="binding site" evidence="9">
    <location>
        <position position="370"/>
    </location>
    <ligand>
        <name>substrate</name>
    </ligand>
</feature>
<dbReference type="Gene3D" id="3.90.1150.10">
    <property type="entry name" value="Aspartate Aminotransferase, domain 1"/>
    <property type="match status" value="1"/>
</dbReference>
<dbReference type="HAMAP" id="MF_00985">
    <property type="entry name" value="2am3keto_CoA_ligase"/>
    <property type="match status" value="1"/>
</dbReference>
<dbReference type="Proteomes" id="UP000005384">
    <property type="component" value="Unassembled WGS sequence"/>
</dbReference>
<dbReference type="CDD" id="cd06454">
    <property type="entry name" value="KBL_like"/>
    <property type="match status" value="1"/>
</dbReference>
<comment type="pathway">
    <text evidence="9">Amino-acid degradation; L-threonine degradation via oxydo-reductase pathway; glycine from L-threonine: step 2/2.</text>
</comment>
<protein>
    <recommendedName>
        <fullName evidence="9">2-amino-3-ketobutyrate coenzyme A ligase</fullName>
        <shortName evidence="9">AKB ligase</shortName>
        <ecNumber evidence="9">2.3.1.29</ecNumber>
    </recommendedName>
    <alternativeName>
        <fullName evidence="9">Glycine acetyltransferase</fullName>
    </alternativeName>
</protein>
<evidence type="ECO:0000256" key="8">
    <source>
        <dbReference type="ARBA" id="ARBA00047715"/>
    </source>
</evidence>
<dbReference type="NCBIfam" id="TIGR01822">
    <property type="entry name" value="2am3keto_CoA"/>
    <property type="match status" value="1"/>
</dbReference>
<feature type="binding site" evidence="9">
    <location>
        <position position="138"/>
    </location>
    <ligand>
        <name>substrate</name>
    </ligand>
</feature>
<feature type="binding site" description="in other chain" evidence="9">
    <location>
        <begin position="113"/>
        <end position="114"/>
    </location>
    <ligand>
        <name>pyridoxal 5'-phosphate</name>
        <dbReference type="ChEBI" id="CHEBI:597326"/>
        <note>ligand shared between dimeric partners</note>
    </ligand>
</feature>
<comment type="caution">
    <text evidence="11">The sequence shown here is derived from an EMBL/GenBank/DDBJ whole genome shotgun (WGS) entry which is preliminary data.</text>
</comment>
<evidence type="ECO:0000256" key="3">
    <source>
        <dbReference type="ARBA" id="ARBA00011738"/>
    </source>
</evidence>
<dbReference type="Pfam" id="PF00155">
    <property type="entry name" value="Aminotran_1_2"/>
    <property type="match status" value="1"/>
</dbReference>
<evidence type="ECO:0000313" key="11">
    <source>
        <dbReference type="EMBL" id="EHI57054.1"/>
    </source>
</evidence>
<feature type="domain" description="Aminotransferase class I/classII large" evidence="10">
    <location>
        <begin position="45"/>
        <end position="386"/>
    </location>
</feature>
<dbReference type="PROSITE" id="PS00599">
    <property type="entry name" value="AA_TRANSFER_CLASS_2"/>
    <property type="match status" value="1"/>
</dbReference>
<dbReference type="GO" id="GO:0019518">
    <property type="term" value="P:L-threonine catabolic process to glycine"/>
    <property type="evidence" value="ECO:0007669"/>
    <property type="project" value="UniProtKB-UniRule"/>
</dbReference>
<dbReference type="PANTHER" id="PTHR13693:SF102">
    <property type="entry name" value="2-AMINO-3-KETOBUTYRATE COENZYME A LIGASE, MITOCHONDRIAL"/>
    <property type="match status" value="1"/>
</dbReference>
<feature type="modified residue" description="N6-(pyridoxal phosphate)lysine" evidence="9">
    <location>
        <position position="246"/>
    </location>
</feature>
<evidence type="ECO:0000256" key="1">
    <source>
        <dbReference type="ARBA" id="ARBA00002513"/>
    </source>
</evidence>
<dbReference type="InterPro" id="IPR015424">
    <property type="entry name" value="PyrdxlP-dep_Trfase"/>
</dbReference>
<dbReference type="SUPFAM" id="SSF53383">
    <property type="entry name" value="PLP-dependent transferases"/>
    <property type="match status" value="1"/>
</dbReference>
<keyword evidence="6 9" id="KW-0663">Pyridoxal phosphate</keyword>
<dbReference type="InterPro" id="IPR001917">
    <property type="entry name" value="Aminotrans_II_pyridoxalP_BS"/>
</dbReference>
<dbReference type="OrthoDB" id="9807157at2"/>
<dbReference type="GO" id="GO:0009102">
    <property type="term" value="P:biotin biosynthetic process"/>
    <property type="evidence" value="ECO:0007669"/>
    <property type="project" value="UniProtKB-KW"/>
</dbReference>
<evidence type="ECO:0000256" key="2">
    <source>
        <dbReference type="ARBA" id="ARBA00008392"/>
    </source>
</evidence>
<dbReference type="InterPro" id="IPR004839">
    <property type="entry name" value="Aminotransferase_I/II_large"/>
</dbReference>
<keyword evidence="4 9" id="KW-0808">Transferase</keyword>
<dbReference type="GO" id="GO:0016874">
    <property type="term" value="F:ligase activity"/>
    <property type="evidence" value="ECO:0007669"/>
    <property type="project" value="UniProtKB-KW"/>
</dbReference>
<organism evidence="11 12">
    <name type="scientific">Hungatella hathewayi WAL-18680</name>
    <dbReference type="NCBI Taxonomy" id="742737"/>
    <lineage>
        <taxon>Bacteria</taxon>
        <taxon>Bacillati</taxon>
        <taxon>Bacillota</taxon>
        <taxon>Clostridia</taxon>
        <taxon>Lachnospirales</taxon>
        <taxon>Lachnospiraceae</taxon>
        <taxon>Hungatella</taxon>
    </lineage>
</organism>
<comment type="function">
    <text evidence="1">Catalyzes the decarboxylative condensation of pimeloyl-[acyl-carrier protein] and L-alanine to produce 8-amino-7-oxononanoate (AON), [acyl-carrier protein], and carbon dioxide.</text>
</comment>
<reference evidence="11 12" key="1">
    <citation type="submission" date="2011-08" db="EMBL/GenBank/DDBJ databases">
        <title>The Genome Sequence of Clostridium hathewayi WAL-18680.</title>
        <authorList>
            <consortium name="The Broad Institute Genome Sequencing Platform"/>
            <person name="Earl A."/>
            <person name="Ward D."/>
            <person name="Feldgarden M."/>
            <person name="Gevers D."/>
            <person name="Finegold S.M."/>
            <person name="Summanen P.H."/>
            <person name="Molitoris D.R."/>
            <person name="Song M."/>
            <person name="Daigneault M."/>
            <person name="Allen-Vercoe E."/>
            <person name="Young S.K."/>
            <person name="Zeng Q."/>
            <person name="Gargeya S."/>
            <person name="Fitzgerald M."/>
            <person name="Haas B."/>
            <person name="Abouelleil A."/>
            <person name="Alvarado L."/>
            <person name="Arachchi H.M."/>
            <person name="Berlin A."/>
            <person name="Brown A."/>
            <person name="Chapman S.B."/>
            <person name="Chen Z."/>
            <person name="Dunbar C."/>
            <person name="Freedman E."/>
            <person name="Gearin G."/>
            <person name="Gellesch M."/>
            <person name="Goldberg J."/>
            <person name="Griggs A."/>
            <person name="Gujja S."/>
            <person name="Heiman D."/>
            <person name="Howarth C."/>
            <person name="Larson L."/>
            <person name="Lui A."/>
            <person name="MacDonald P.J.P."/>
            <person name="Montmayeur A."/>
            <person name="Murphy C."/>
            <person name="Neiman D."/>
            <person name="Pearson M."/>
            <person name="Priest M."/>
            <person name="Roberts A."/>
            <person name="Saif S."/>
            <person name="Shea T."/>
            <person name="Shenoy N."/>
            <person name="Sisk P."/>
            <person name="Stolte C."/>
            <person name="Sykes S."/>
            <person name="Wortman J."/>
            <person name="Nusbaum C."/>
            <person name="Birren B."/>
        </authorList>
    </citation>
    <scope>NUCLEOTIDE SEQUENCE [LARGE SCALE GENOMIC DNA]</scope>
    <source>
        <strain evidence="11 12">WAL-18680</strain>
    </source>
</reference>
<accession>G5IN83</accession>
<dbReference type="NCBIfam" id="NF005394">
    <property type="entry name" value="PRK06939.1"/>
    <property type="match status" value="1"/>
</dbReference>
<dbReference type="GO" id="GO:0005829">
    <property type="term" value="C:cytosol"/>
    <property type="evidence" value="ECO:0007669"/>
    <property type="project" value="TreeGrafter"/>
</dbReference>
<comment type="catalytic activity">
    <reaction evidence="8">
        <text>6-carboxyhexanoyl-[ACP] + L-alanine + H(+) = (8S)-8-amino-7-oxononanoate + holo-[ACP] + CO2</text>
        <dbReference type="Rhea" id="RHEA:42288"/>
        <dbReference type="Rhea" id="RHEA-COMP:9685"/>
        <dbReference type="Rhea" id="RHEA-COMP:9955"/>
        <dbReference type="ChEBI" id="CHEBI:15378"/>
        <dbReference type="ChEBI" id="CHEBI:16526"/>
        <dbReference type="ChEBI" id="CHEBI:57972"/>
        <dbReference type="ChEBI" id="CHEBI:64479"/>
        <dbReference type="ChEBI" id="CHEBI:78846"/>
        <dbReference type="ChEBI" id="CHEBI:149468"/>
        <dbReference type="EC" id="2.3.1.47"/>
    </reaction>
</comment>
<dbReference type="EMBL" id="ADLN01000127">
    <property type="protein sequence ID" value="EHI57054.1"/>
    <property type="molecule type" value="Genomic_DNA"/>
</dbReference>
<dbReference type="PATRIC" id="fig|742737.3.peg.4946"/>
<evidence type="ECO:0000256" key="5">
    <source>
        <dbReference type="ARBA" id="ARBA00022756"/>
    </source>
</evidence>
<dbReference type="HOGENOM" id="CLU_015846_11_0_9"/>
<evidence type="ECO:0000313" key="12">
    <source>
        <dbReference type="Proteomes" id="UP000005384"/>
    </source>
</evidence>
<keyword evidence="7 9" id="KW-0012">Acyltransferase</keyword>
<comment type="similarity">
    <text evidence="2 9">Belongs to the class-II pyridoxal-phosphate-dependent aminotransferase family.</text>
</comment>
<feature type="binding site" description="in other chain" evidence="9">
    <location>
        <begin position="243"/>
        <end position="246"/>
    </location>
    <ligand>
        <name>pyridoxal 5'-phosphate</name>
        <dbReference type="ChEBI" id="CHEBI:597326"/>
        <note>ligand shared between dimeric partners</note>
    </ligand>
</feature>
<dbReference type="GO" id="GO:0008710">
    <property type="term" value="F:8-amino-7-oxononanoate synthase activity"/>
    <property type="evidence" value="ECO:0007669"/>
    <property type="project" value="UniProtKB-EC"/>
</dbReference>
<dbReference type="GO" id="GO:0008890">
    <property type="term" value="F:glycine C-acetyltransferase activity"/>
    <property type="evidence" value="ECO:0007669"/>
    <property type="project" value="UniProtKB-UniRule"/>
</dbReference>
<dbReference type="EC" id="2.3.1.29" evidence="9"/>
<gene>
    <name evidence="9" type="primary">kbl</name>
    <name evidence="11" type="ORF">HMPREF9473_04961</name>
</gene>
<keyword evidence="12" id="KW-1185">Reference proteome</keyword>
<evidence type="ECO:0000256" key="6">
    <source>
        <dbReference type="ARBA" id="ARBA00022898"/>
    </source>
</evidence>
<sequence>MARKNDILSIYAKEVEDIREAGLFKGEAPIASAQGARVVLEDGREVINMCANNYLGLGNNQRLIDAAKKTYDDRGYGMASVRFICGTQDIHKQLEAKISGFLGTDDTILYSSCFDANGGLFETLLTDSDAVISDELNHASIIDGVRLCKAKRYRYKNNDMADLEERLKEADAAGARIKLIATDGVFSMDGIICNLKGVCDLADQYNALVMVDDSHAVGFIGKHGRGTAEYNGVEGRVDIITGTLGKALGGASGGYTSGRKEIIDLLRQRSRPYLFSNTLAPAIVGASLELFDMLEESTALRDTLEETTAYYRKLLTDNGFDIIPGTHPCVPVMLYDEKLAGEFARRMMEKGVYVVAFSFPVVPKGKARIRTQVCASHTKEDIDFIVKCFMEVREEMGLS</sequence>
<feature type="binding site" evidence="9">
    <location>
        <begin position="276"/>
        <end position="277"/>
    </location>
    <ligand>
        <name>pyridoxal 5'-phosphate</name>
        <dbReference type="ChEBI" id="CHEBI:597326"/>
        <note>ligand shared between dimeric partners</note>
    </ligand>
</feature>
<comment type="subunit">
    <text evidence="3 9">Homodimer.</text>
</comment>
<evidence type="ECO:0000259" key="10">
    <source>
        <dbReference type="Pfam" id="PF00155"/>
    </source>
</evidence>
<comment type="catalytic activity">
    <reaction evidence="9">
        <text>glycine + acetyl-CoA = (2S)-2-amino-3-oxobutanoate + CoA</text>
        <dbReference type="Rhea" id="RHEA:20736"/>
        <dbReference type="ChEBI" id="CHEBI:57287"/>
        <dbReference type="ChEBI" id="CHEBI:57288"/>
        <dbReference type="ChEBI" id="CHEBI:57305"/>
        <dbReference type="ChEBI" id="CHEBI:78948"/>
        <dbReference type="EC" id="2.3.1.29"/>
    </reaction>
</comment>
<proteinExistence type="inferred from homology"/>
<name>G5IN83_9FIRM</name>
<dbReference type="FunFam" id="3.40.640.10:FF:000006">
    <property type="entry name" value="5-aminolevulinate synthase, mitochondrial"/>
    <property type="match status" value="1"/>
</dbReference>
<evidence type="ECO:0000256" key="7">
    <source>
        <dbReference type="ARBA" id="ARBA00023315"/>
    </source>
</evidence>
<dbReference type="AlphaFoldDB" id="G5IN83"/>
<evidence type="ECO:0000256" key="4">
    <source>
        <dbReference type="ARBA" id="ARBA00022679"/>
    </source>
</evidence>
<feature type="binding site" description="in other chain" evidence="9">
    <location>
        <position position="187"/>
    </location>
    <ligand>
        <name>pyridoxal 5'-phosphate</name>
        <dbReference type="ChEBI" id="CHEBI:597326"/>
        <note>ligand shared between dimeric partners</note>
    </ligand>
</feature>
<keyword evidence="5" id="KW-0093">Biotin biosynthesis</keyword>
<dbReference type="InterPro" id="IPR050087">
    <property type="entry name" value="AON_synthase_class-II"/>
</dbReference>
<dbReference type="GO" id="GO:0030170">
    <property type="term" value="F:pyridoxal phosphate binding"/>
    <property type="evidence" value="ECO:0007669"/>
    <property type="project" value="UniProtKB-UniRule"/>
</dbReference>
<dbReference type="Gene3D" id="3.40.640.10">
    <property type="entry name" value="Type I PLP-dependent aspartate aminotransferase-like (Major domain)"/>
    <property type="match status" value="1"/>
</dbReference>
<dbReference type="PANTHER" id="PTHR13693">
    <property type="entry name" value="CLASS II AMINOTRANSFERASE/8-AMINO-7-OXONONANOATE SYNTHASE"/>
    <property type="match status" value="1"/>
</dbReference>
<evidence type="ECO:0000256" key="9">
    <source>
        <dbReference type="HAMAP-Rule" id="MF_00985"/>
    </source>
</evidence>
<dbReference type="InterPro" id="IPR015421">
    <property type="entry name" value="PyrdxlP-dep_Trfase_major"/>
</dbReference>
<keyword evidence="11" id="KW-0436">Ligase</keyword>
<dbReference type="InterPro" id="IPR011282">
    <property type="entry name" value="2am3keto_CoA_ligase"/>
</dbReference>
<comment type="cofactor">
    <cofactor evidence="9">
        <name>pyridoxal 5'-phosphate</name>
        <dbReference type="ChEBI" id="CHEBI:597326"/>
    </cofactor>
    <text evidence="9">Binds 1 pyridoxal phosphate per subunit.</text>
</comment>
<dbReference type="RefSeq" id="WP_006782949.1">
    <property type="nucleotide sequence ID" value="NZ_CP040506.1"/>
</dbReference>
<comment type="function">
    <text evidence="9">Catalyzes the cleavage of 2-amino-3-ketobutyrate to glycine and acetyl-CoA.</text>
</comment>
<dbReference type="InterPro" id="IPR015422">
    <property type="entry name" value="PyrdxlP-dep_Trfase_small"/>
</dbReference>
<dbReference type="UniPathway" id="UPA00046">
    <property type="reaction ID" value="UER00506"/>
</dbReference>
<feature type="binding site" description="in other chain" evidence="9">
    <location>
        <begin position="212"/>
        <end position="215"/>
    </location>
    <ligand>
        <name>pyridoxal 5'-phosphate</name>
        <dbReference type="ChEBI" id="CHEBI:597326"/>
        <note>ligand shared between dimeric partners</note>
    </ligand>
</feature>